<dbReference type="Proteomes" id="UP001445335">
    <property type="component" value="Unassembled WGS sequence"/>
</dbReference>
<feature type="compositionally biased region" description="Low complexity" evidence="1">
    <location>
        <begin position="68"/>
        <end position="78"/>
    </location>
</feature>
<dbReference type="AlphaFoldDB" id="A0AAW1QCT5"/>
<name>A0AAW1QCT5_9CHLO</name>
<evidence type="ECO:0000313" key="2">
    <source>
        <dbReference type="EMBL" id="KAK9819057.1"/>
    </source>
</evidence>
<reference evidence="2 3" key="1">
    <citation type="journal article" date="2024" name="Nat. Commun.">
        <title>Phylogenomics reveals the evolutionary origins of lichenization in chlorophyte algae.</title>
        <authorList>
            <person name="Puginier C."/>
            <person name="Libourel C."/>
            <person name="Otte J."/>
            <person name="Skaloud P."/>
            <person name="Haon M."/>
            <person name="Grisel S."/>
            <person name="Petersen M."/>
            <person name="Berrin J.G."/>
            <person name="Delaux P.M."/>
            <person name="Dal Grande F."/>
            <person name="Keller J."/>
        </authorList>
    </citation>
    <scope>NUCLEOTIDE SEQUENCE [LARGE SCALE GENOMIC DNA]</scope>
    <source>
        <strain evidence="2 3">SAG 245.80</strain>
    </source>
</reference>
<dbReference type="Gene3D" id="1.10.472.10">
    <property type="entry name" value="Cyclin-like"/>
    <property type="match status" value="1"/>
</dbReference>
<evidence type="ECO:0000313" key="3">
    <source>
        <dbReference type="Proteomes" id="UP001445335"/>
    </source>
</evidence>
<protein>
    <recommendedName>
        <fullName evidence="4">Cyclin N-terminal domain-containing protein</fullName>
    </recommendedName>
</protein>
<gene>
    <name evidence="2" type="ORF">WJX81_008244</name>
</gene>
<sequence>MSPVGRQRTGPFRVYPNQAAHTPLAPRLSPAAPAMPLAALMGGSGSRAVGCSPAWDGASDDDARSLPGSESGSQQSAGSTFLLQADLRAAEEEGCSPLEDPAWLGTSGFSETPSPRGDFTYRRVPAGSLIGAMAAMYGFTPFTVAMGTSYFERLAARDAPLLAAARATPDFAPFVAATPAVAPALPKSPGAPLHTCQGPRHWLTAVHLACIYVAAKNVEYVPYKRLLQTMLSHVHGCEVSPEAAAGLELEVLQGLDWRLGPFFRTARQLCY</sequence>
<dbReference type="SUPFAM" id="SSF47954">
    <property type="entry name" value="Cyclin-like"/>
    <property type="match status" value="1"/>
</dbReference>
<proteinExistence type="predicted"/>
<evidence type="ECO:0008006" key="4">
    <source>
        <dbReference type="Google" id="ProtNLM"/>
    </source>
</evidence>
<feature type="region of interest" description="Disordered" evidence="1">
    <location>
        <begin position="51"/>
        <end position="78"/>
    </location>
</feature>
<feature type="region of interest" description="Disordered" evidence="1">
    <location>
        <begin position="97"/>
        <end position="117"/>
    </location>
</feature>
<organism evidence="2 3">
    <name type="scientific">Elliptochloris bilobata</name>
    <dbReference type="NCBI Taxonomy" id="381761"/>
    <lineage>
        <taxon>Eukaryota</taxon>
        <taxon>Viridiplantae</taxon>
        <taxon>Chlorophyta</taxon>
        <taxon>core chlorophytes</taxon>
        <taxon>Trebouxiophyceae</taxon>
        <taxon>Trebouxiophyceae incertae sedis</taxon>
        <taxon>Elliptochloris clade</taxon>
        <taxon>Elliptochloris</taxon>
    </lineage>
</organism>
<dbReference type="EMBL" id="JALJOU010000134">
    <property type="protein sequence ID" value="KAK9819057.1"/>
    <property type="molecule type" value="Genomic_DNA"/>
</dbReference>
<evidence type="ECO:0000256" key="1">
    <source>
        <dbReference type="SAM" id="MobiDB-lite"/>
    </source>
</evidence>
<keyword evidence="3" id="KW-1185">Reference proteome</keyword>
<comment type="caution">
    <text evidence="2">The sequence shown here is derived from an EMBL/GenBank/DDBJ whole genome shotgun (WGS) entry which is preliminary data.</text>
</comment>
<dbReference type="InterPro" id="IPR036915">
    <property type="entry name" value="Cyclin-like_sf"/>
</dbReference>
<accession>A0AAW1QCT5</accession>